<dbReference type="GO" id="GO:0004190">
    <property type="term" value="F:aspartic-type endopeptidase activity"/>
    <property type="evidence" value="ECO:0000318"/>
    <property type="project" value="GO_Central"/>
</dbReference>
<evidence type="ECO:0000256" key="5">
    <source>
        <dbReference type="ARBA" id="ARBA00023145"/>
    </source>
</evidence>
<evidence type="ECO:0000256" key="6">
    <source>
        <dbReference type="ARBA" id="ARBA00023157"/>
    </source>
</evidence>
<dbReference type="PANTHER" id="PTHR47966">
    <property type="entry name" value="BETA-SITE APP-CLEAVING ENZYME, ISOFORM A-RELATED"/>
    <property type="match status" value="1"/>
</dbReference>
<dbReference type="GO" id="GO:0006508">
    <property type="term" value="P:proteolysis"/>
    <property type="evidence" value="ECO:0000318"/>
    <property type="project" value="GO_Central"/>
</dbReference>
<name>A0A2K1XYM9_POPTR</name>
<dbReference type="InterPro" id="IPR033121">
    <property type="entry name" value="PEPTIDASE_A1"/>
</dbReference>
<dbReference type="Gene3D" id="2.40.70.10">
    <property type="entry name" value="Acid Proteases"/>
    <property type="match status" value="2"/>
</dbReference>
<evidence type="ECO:0000256" key="1">
    <source>
        <dbReference type="ARBA" id="ARBA00007447"/>
    </source>
</evidence>
<dbReference type="InterPro" id="IPR001969">
    <property type="entry name" value="Aspartic_peptidase_AS"/>
</dbReference>
<evidence type="ECO:0000256" key="8">
    <source>
        <dbReference type="PIRSR" id="PIRSR601461-1"/>
    </source>
</evidence>
<dbReference type="FunFam" id="2.40.70.10:FF:000115">
    <property type="entry name" value="Lysosomal aspartic protease"/>
    <property type="match status" value="1"/>
</dbReference>
<feature type="active site" evidence="8">
    <location>
        <position position="120"/>
    </location>
</feature>
<evidence type="ECO:0000313" key="13">
    <source>
        <dbReference type="EMBL" id="PNT05897.1"/>
    </source>
</evidence>
<dbReference type="Proteomes" id="UP000006729">
    <property type="component" value="Chromosome 13"/>
</dbReference>
<evidence type="ECO:0000256" key="7">
    <source>
        <dbReference type="ARBA" id="ARBA00023180"/>
    </source>
</evidence>
<dbReference type="SMART" id="SM00741">
    <property type="entry name" value="SapB"/>
    <property type="match status" value="1"/>
</dbReference>
<feature type="domain" description="Saposin B-type" evidence="11">
    <location>
        <begin position="396"/>
        <end position="437"/>
    </location>
</feature>
<dbReference type="Pfam" id="PF05184">
    <property type="entry name" value="SapB_1"/>
    <property type="match status" value="1"/>
</dbReference>
<dbReference type="Gene3D" id="1.10.225.10">
    <property type="entry name" value="Saposin-like"/>
    <property type="match status" value="1"/>
</dbReference>
<keyword evidence="14" id="KW-1185">Reference proteome</keyword>
<feature type="active site" evidence="8">
    <location>
        <position position="307"/>
    </location>
</feature>
<proteinExistence type="inferred from homology"/>
<gene>
    <name evidence="13" type="ORF">POPTR_013G002200</name>
</gene>
<comment type="similarity">
    <text evidence="1 10">Belongs to the peptidase A1 family.</text>
</comment>
<accession>A0A2K1XYM9</accession>
<evidence type="ECO:0008006" key="15">
    <source>
        <dbReference type="Google" id="ProtNLM"/>
    </source>
</evidence>
<dbReference type="PRINTS" id="PR00792">
    <property type="entry name" value="PEPSIN"/>
</dbReference>
<keyword evidence="4 10" id="KW-0378">Hydrolase</keyword>
<dbReference type="EMBL" id="CM009302">
    <property type="protein sequence ID" value="PNT05897.1"/>
    <property type="molecule type" value="Genomic_DNA"/>
</dbReference>
<evidence type="ECO:0000259" key="12">
    <source>
        <dbReference type="PROSITE" id="PS51767"/>
    </source>
</evidence>
<dbReference type="PROSITE" id="PS00141">
    <property type="entry name" value="ASP_PROTEASE"/>
    <property type="match status" value="2"/>
</dbReference>
<dbReference type="CDD" id="cd06098">
    <property type="entry name" value="phytepsin"/>
    <property type="match status" value="1"/>
</dbReference>
<feature type="domain" description="Saposin B-type" evidence="11">
    <location>
        <begin position="332"/>
        <end position="372"/>
    </location>
</feature>
<feature type="domain" description="Peptidase A1" evidence="12">
    <location>
        <begin position="102"/>
        <end position="523"/>
    </location>
</feature>
<reference evidence="13 14" key="1">
    <citation type="journal article" date="2006" name="Science">
        <title>The genome of black cottonwood, Populus trichocarpa (Torr. &amp; Gray).</title>
        <authorList>
            <person name="Tuskan G.A."/>
            <person name="Difazio S."/>
            <person name="Jansson S."/>
            <person name="Bohlmann J."/>
            <person name="Grigoriev I."/>
            <person name="Hellsten U."/>
            <person name="Putnam N."/>
            <person name="Ralph S."/>
            <person name="Rombauts S."/>
            <person name="Salamov A."/>
            <person name="Schein J."/>
            <person name="Sterck L."/>
            <person name="Aerts A."/>
            <person name="Bhalerao R.R."/>
            <person name="Bhalerao R.P."/>
            <person name="Blaudez D."/>
            <person name="Boerjan W."/>
            <person name="Brun A."/>
            <person name="Brunner A."/>
            <person name="Busov V."/>
            <person name="Campbell M."/>
            <person name="Carlson J."/>
            <person name="Chalot M."/>
            <person name="Chapman J."/>
            <person name="Chen G.L."/>
            <person name="Cooper D."/>
            <person name="Coutinho P.M."/>
            <person name="Couturier J."/>
            <person name="Covert S."/>
            <person name="Cronk Q."/>
            <person name="Cunningham R."/>
            <person name="Davis J."/>
            <person name="Degroeve S."/>
            <person name="Dejardin A."/>
            <person name="Depamphilis C."/>
            <person name="Detter J."/>
            <person name="Dirks B."/>
            <person name="Dubchak I."/>
            <person name="Duplessis S."/>
            <person name="Ehlting J."/>
            <person name="Ellis B."/>
            <person name="Gendler K."/>
            <person name="Goodstein D."/>
            <person name="Gribskov M."/>
            <person name="Grimwood J."/>
            <person name="Groover A."/>
            <person name="Gunter L."/>
            <person name="Hamberger B."/>
            <person name="Heinze B."/>
            <person name="Helariutta Y."/>
            <person name="Henrissat B."/>
            <person name="Holligan D."/>
            <person name="Holt R."/>
            <person name="Huang W."/>
            <person name="Islam-Faridi N."/>
            <person name="Jones S."/>
            <person name="Jones-Rhoades M."/>
            <person name="Jorgensen R."/>
            <person name="Joshi C."/>
            <person name="Kangasjarvi J."/>
            <person name="Karlsson J."/>
            <person name="Kelleher C."/>
            <person name="Kirkpatrick R."/>
            <person name="Kirst M."/>
            <person name="Kohler A."/>
            <person name="Kalluri U."/>
            <person name="Larimer F."/>
            <person name="Leebens-Mack J."/>
            <person name="Leple J.C."/>
            <person name="Locascio P."/>
            <person name="Lou Y."/>
            <person name="Lucas S."/>
            <person name="Martin F."/>
            <person name="Montanini B."/>
            <person name="Napoli C."/>
            <person name="Nelson D.R."/>
            <person name="Nelson C."/>
            <person name="Nieminen K."/>
            <person name="Nilsson O."/>
            <person name="Pereda V."/>
            <person name="Peter G."/>
            <person name="Philippe R."/>
            <person name="Pilate G."/>
            <person name="Poliakov A."/>
            <person name="Razumovskaya J."/>
            <person name="Richardson P."/>
            <person name="Rinaldi C."/>
            <person name="Ritland K."/>
            <person name="Rouze P."/>
            <person name="Ryaboy D."/>
            <person name="Schmutz J."/>
            <person name="Schrader J."/>
            <person name="Segerman B."/>
            <person name="Shin H."/>
            <person name="Siddiqui A."/>
            <person name="Sterky F."/>
            <person name="Terry A."/>
            <person name="Tsai C.J."/>
            <person name="Uberbacher E."/>
            <person name="Unneberg P."/>
            <person name="Vahala J."/>
            <person name="Wall K."/>
            <person name="Wessler S."/>
            <person name="Yang G."/>
            <person name="Yin T."/>
            <person name="Douglas C."/>
            <person name="Marra M."/>
            <person name="Sandberg G."/>
            <person name="Van de Peer Y."/>
            <person name="Rokhsar D."/>
        </authorList>
    </citation>
    <scope>NUCLEOTIDE SEQUENCE [LARGE SCALE GENOMIC DNA]</scope>
    <source>
        <strain evidence="14">cv. Nisqually</strain>
    </source>
</reference>
<dbReference type="ExpressionAtlas" id="A0A2K1XYM9">
    <property type="expression patterns" value="baseline and differential"/>
</dbReference>
<dbReference type="SMR" id="A0A2K1XYM9"/>
<dbReference type="PROSITE" id="PS51767">
    <property type="entry name" value="PEPTIDASE_A1"/>
    <property type="match status" value="1"/>
</dbReference>
<dbReference type="SUPFAM" id="SSF50630">
    <property type="entry name" value="Acid proteases"/>
    <property type="match status" value="1"/>
</dbReference>
<dbReference type="Gramene" id="Potri.013G002200.1.v4.1">
    <property type="protein sequence ID" value="Potri.013G002200.1.v4.1"/>
    <property type="gene ID" value="Potri.013G002200.v4.1"/>
</dbReference>
<dbReference type="InterPro" id="IPR033869">
    <property type="entry name" value="Phytepsin"/>
</dbReference>
<evidence type="ECO:0000256" key="3">
    <source>
        <dbReference type="ARBA" id="ARBA00022750"/>
    </source>
</evidence>
<evidence type="ECO:0000256" key="10">
    <source>
        <dbReference type="RuleBase" id="RU000454"/>
    </source>
</evidence>
<dbReference type="InterPro" id="IPR008138">
    <property type="entry name" value="SapB_2"/>
</dbReference>
<dbReference type="PANTHER" id="PTHR47966:SF28">
    <property type="entry name" value="OS01G0290000 PROTEIN"/>
    <property type="match status" value="1"/>
</dbReference>
<sequence>MSALDFYTLFRLNSILHPRMGNKILLKAFCLWALTCFLLPASSNGLVRIGLKKRHLDLQTIKDARIARQEGKAGVGASSRVHDLGSSDGDIIPLKNYLDAQYLGEIGIGSPPQNFTVVFDTGSSNLWVPSSKCYFSIACYFHSKYKSSRSSTYTKNGNFCEIHYGSGSVSGFFSQDNVQVGDLVVKDQVFVEATKEGSLSFILGKFDGILGLGFQEISVGNVVPLWYNMIQQDLVDDEVFSFWLNRNPEAKEGGELVFGGVDPKHFKGKHTYVPVTQKGYWQINMGDFLIGKHSTGLCEGGCAAIVDSGTSLLAGPTPIITEINHAIGAEGLVSAECKEVVSHYGDLIWELIISGVQPSKVCTQLGLCIFNEAKSARTGIESVVEKENKEKSSAGNDLPCTACQMLVIWVQNQLREKATKETAINYLDKLCESLPSPMGQSSIDCNSISTMPNITFTIGDKPFSLTPEQYILKTGEGIAQVCISGFMALDVPPPRGPLWILGDVFMGAYHTIFDYGNLEVGFAEAA</sequence>
<evidence type="ECO:0000256" key="2">
    <source>
        <dbReference type="ARBA" id="ARBA00022670"/>
    </source>
</evidence>
<evidence type="ECO:0000256" key="9">
    <source>
        <dbReference type="PIRSR" id="PIRSR601461-2"/>
    </source>
</evidence>
<dbReference type="InterPro" id="IPR021109">
    <property type="entry name" value="Peptidase_aspartic_dom_sf"/>
</dbReference>
<keyword evidence="5" id="KW-0865">Zymogen</keyword>
<feature type="disulfide bond" evidence="9">
    <location>
        <begin position="133"/>
        <end position="139"/>
    </location>
</feature>
<dbReference type="OrthoDB" id="771136at2759"/>
<dbReference type="InterPro" id="IPR001461">
    <property type="entry name" value="Aspartic_peptidase_A1"/>
</dbReference>
<dbReference type="STRING" id="3694.A0A2K1XYM9"/>
<evidence type="ECO:0000256" key="4">
    <source>
        <dbReference type="ARBA" id="ARBA00022801"/>
    </source>
</evidence>
<keyword evidence="2 10" id="KW-0645">Protease</keyword>
<keyword evidence="3 10" id="KW-0064">Aspartyl protease</keyword>
<dbReference type="OMA" id="KYDHDAS"/>
<dbReference type="SUPFAM" id="SSF47862">
    <property type="entry name" value="Saposin"/>
    <property type="match status" value="1"/>
</dbReference>
<dbReference type="InterPro" id="IPR011001">
    <property type="entry name" value="Saposin-like"/>
</dbReference>
<dbReference type="PROSITE" id="PS50015">
    <property type="entry name" value="SAP_B"/>
    <property type="match status" value="2"/>
</dbReference>
<evidence type="ECO:0000259" key="11">
    <source>
        <dbReference type="PROSITE" id="PS50015"/>
    </source>
</evidence>
<dbReference type="InterPro" id="IPR007856">
    <property type="entry name" value="SapB_1"/>
</dbReference>
<dbReference type="FunFam" id="2.40.70.10:FF:000002">
    <property type="entry name" value="Vacuolar aspartic proteinase"/>
    <property type="match status" value="1"/>
</dbReference>
<dbReference type="Pfam" id="PF03489">
    <property type="entry name" value="SapB_2"/>
    <property type="match status" value="1"/>
</dbReference>
<keyword evidence="6 9" id="KW-1015">Disulfide bond</keyword>
<evidence type="ECO:0000313" key="14">
    <source>
        <dbReference type="Proteomes" id="UP000006729"/>
    </source>
</evidence>
<keyword evidence="7" id="KW-0325">Glycoprotein</keyword>
<dbReference type="Pfam" id="PF00026">
    <property type="entry name" value="Asp"/>
    <property type="match status" value="1"/>
</dbReference>
<dbReference type="InParanoid" id="A0A2K1XYM9"/>
<dbReference type="AlphaFoldDB" id="A0A2K1XYM9"/>
<dbReference type="InterPro" id="IPR008139">
    <property type="entry name" value="SaposinB_dom"/>
</dbReference>
<protein>
    <recommendedName>
        <fullName evidence="15">Peptidase A1 domain-containing protein</fullName>
    </recommendedName>
</protein>
<organism evidence="13 14">
    <name type="scientific">Populus trichocarpa</name>
    <name type="common">Western balsam poplar</name>
    <name type="synonym">Populus balsamifera subsp. trichocarpa</name>
    <dbReference type="NCBI Taxonomy" id="3694"/>
    <lineage>
        <taxon>Eukaryota</taxon>
        <taxon>Viridiplantae</taxon>
        <taxon>Streptophyta</taxon>
        <taxon>Embryophyta</taxon>
        <taxon>Tracheophyta</taxon>
        <taxon>Spermatophyta</taxon>
        <taxon>Magnoliopsida</taxon>
        <taxon>eudicotyledons</taxon>
        <taxon>Gunneridae</taxon>
        <taxon>Pentapetalae</taxon>
        <taxon>rosids</taxon>
        <taxon>fabids</taxon>
        <taxon>Malpighiales</taxon>
        <taxon>Salicaceae</taxon>
        <taxon>Saliceae</taxon>
        <taxon>Populus</taxon>
    </lineage>
</organism>
<dbReference type="GO" id="GO:0006629">
    <property type="term" value="P:lipid metabolic process"/>
    <property type="evidence" value="ECO:0007669"/>
    <property type="project" value="InterPro"/>
</dbReference>